<evidence type="ECO:0000313" key="1">
    <source>
        <dbReference type="EMBL" id="PIA31383.1"/>
    </source>
</evidence>
<name>A0A2G5CJC8_AQUCA</name>
<dbReference type="EMBL" id="KZ305067">
    <property type="protein sequence ID" value="PIA31383.1"/>
    <property type="molecule type" value="Genomic_DNA"/>
</dbReference>
<organism evidence="1 2">
    <name type="scientific">Aquilegia coerulea</name>
    <name type="common">Rocky mountain columbine</name>
    <dbReference type="NCBI Taxonomy" id="218851"/>
    <lineage>
        <taxon>Eukaryota</taxon>
        <taxon>Viridiplantae</taxon>
        <taxon>Streptophyta</taxon>
        <taxon>Embryophyta</taxon>
        <taxon>Tracheophyta</taxon>
        <taxon>Spermatophyta</taxon>
        <taxon>Magnoliopsida</taxon>
        <taxon>Ranunculales</taxon>
        <taxon>Ranunculaceae</taxon>
        <taxon>Thalictroideae</taxon>
        <taxon>Aquilegia</taxon>
    </lineage>
</organism>
<reference evidence="1 2" key="1">
    <citation type="submission" date="2017-09" db="EMBL/GenBank/DDBJ databases">
        <title>WGS assembly of Aquilegia coerulea Goldsmith.</title>
        <authorList>
            <person name="Hodges S."/>
            <person name="Kramer E."/>
            <person name="Nordborg M."/>
            <person name="Tomkins J."/>
            <person name="Borevitz J."/>
            <person name="Derieg N."/>
            <person name="Yan J."/>
            <person name="Mihaltcheva S."/>
            <person name="Hayes R.D."/>
            <person name="Rokhsar D."/>
        </authorList>
    </citation>
    <scope>NUCLEOTIDE SEQUENCE [LARGE SCALE GENOMIC DNA]</scope>
    <source>
        <strain evidence="2">cv. Goldsmith</strain>
    </source>
</reference>
<dbReference type="Proteomes" id="UP000230069">
    <property type="component" value="Unassembled WGS sequence"/>
</dbReference>
<dbReference type="AlphaFoldDB" id="A0A2G5CJC8"/>
<proteinExistence type="predicted"/>
<keyword evidence="2" id="KW-1185">Reference proteome</keyword>
<gene>
    <name evidence="1" type="ORF">AQUCO_05000051v1</name>
</gene>
<accession>A0A2G5CJC8</accession>
<protein>
    <submittedName>
        <fullName evidence="1">Uncharacterized protein</fullName>
    </submittedName>
</protein>
<sequence>MHSLSHYSDHHRCYPFTFPKGPKLLQQLQREMLLENARLYLKLKKNCGCCPSLADHQRDLTNWVGHVCMNWQFVEFSVVLAVM</sequence>
<evidence type="ECO:0000313" key="2">
    <source>
        <dbReference type="Proteomes" id="UP000230069"/>
    </source>
</evidence>
<dbReference type="InParanoid" id="A0A2G5CJC8"/>